<gene>
    <name evidence="1" type="ORF">CWC19_12080</name>
    <name evidence="2" type="ORF">CWC20_02185</name>
</gene>
<protein>
    <submittedName>
        <fullName evidence="1">DUF4826 domain-containing protein</fullName>
    </submittedName>
</protein>
<name>A0A5S3V812_9GAMM</name>
<organism evidence="1 4">
    <name type="scientific">Pseudoalteromonas aurantia</name>
    <dbReference type="NCBI Taxonomy" id="43654"/>
    <lineage>
        <taxon>Bacteria</taxon>
        <taxon>Pseudomonadati</taxon>
        <taxon>Pseudomonadota</taxon>
        <taxon>Gammaproteobacteria</taxon>
        <taxon>Alteromonadales</taxon>
        <taxon>Pseudoalteromonadaceae</taxon>
        <taxon>Pseudoalteromonas</taxon>
    </lineage>
</organism>
<dbReference type="Proteomes" id="UP000307217">
    <property type="component" value="Unassembled WGS sequence"/>
</dbReference>
<evidence type="ECO:0000313" key="4">
    <source>
        <dbReference type="Proteomes" id="UP000307217"/>
    </source>
</evidence>
<reference evidence="1" key="3">
    <citation type="submission" date="2019-09" db="EMBL/GenBank/DDBJ databases">
        <title>Co-occurence of chitin degradation, pigmentation and bioactivity in marine Pseudoalteromonas.</title>
        <authorList>
            <person name="Sonnenschein E.C."/>
            <person name="Bech P.K."/>
        </authorList>
    </citation>
    <scope>NUCLEOTIDE SEQUENCE</scope>
    <source>
        <strain evidence="1">S3790</strain>
        <strain evidence="3">S3895</strain>
    </source>
</reference>
<dbReference type="EMBL" id="PNBX01000048">
    <property type="protein sequence ID" value="TMO67824.1"/>
    <property type="molecule type" value="Genomic_DNA"/>
</dbReference>
<accession>A0A5S3V812</accession>
<dbReference type="AlphaFoldDB" id="A0A5S3V812"/>
<dbReference type="Pfam" id="PF16108">
    <property type="entry name" value="DUF4826"/>
    <property type="match status" value="1"/>
</dbReference>
<dbReference type="Proteomes" id="UP000307164">
    <property type="component" value="Unassembled WGS sequence"/>
</dbReference>
<sequence length="145" mass="16470">MSEQQQPELTEEQKQQRDIQWQRECFQNAQKHLAEKGIIPNAVIDKDSRFLAPACAVWKMKAQNGKTYWVITGQLPTDHVEVVAATTARAAIKHFSYQWQLKADAILANAGHDQSQAQFANLLINRAHGLYDIAENDQLWVNEAS</sequence>
<evidence type="ECO:0000313" key="3">
    <source>
        <dbReference type="Proteomes" id="UP000307164"/>
    </source>
</evidence>
<dbReference type="InterPro" id="IPR032251">
    <property type="entry name" value="DUF4826"/>
</dbReference>
<evidence type="ECO:0000313" key="2">
    <source>
        <dbReference type="EMBL" id="TMO78193.1"/>
    </source>
</evidence>
<reference evidence="4" key="2">
    <citation type="submission" date="2019-06" db="EMBL/GenBank/DDBJ databases">
        <title>Co-occurence of chitin degradation, pigmentation and bioactivity in marine Pseudoalteromonas.</title>
        <authorList>
            <person name="Sonnenschein E.C."/>
            <person name="Bech P.K."/>
        </authorList>
    </citation>
    <scope>NUCLEOTIDE SEQUENCE [LARGE SCALE GENOMIC DNA]</scope>
    <source>
        <strain evidence="4">S3790</strain>
        <strain evidence="2">S3895</strain>
    </source>
</reference>
<keyword evidence="3" id="KW-1185">Reference proteome</keyword>
<reference evidence="3 4" key="1">
    <citation type="submission" date="2018-01" db="EMBL/GenBank/DDBJ databases">
        <authorList>
            <person name="Paulsen S."/>
            <person name="Gram L.K."/>
        </authorList>
    </citation>
    <scope>NUCLEOTIDE SEQUENCE [LARGE SCALE GENOMIC DNA]</scope>
    <source>
        <strain evidence="1 4">S3790</strain>
        <strain evidence="2 3">S3895</strain>
    </source>
</reference>
<dbReference type="RefSeq" id="WP_138592110.1">
    <property type="nucleotide sequence ID" value="NZ_PNBW01000016.1"/>
</dbReference>
<dbReference type="EMBL" id="PNBW01000016">
    <property type="protein sequence ID" value="TMO78193.1"/>
    <property type="molecule type" value="Genomic_DNA"/>
</dbReference>
<comment type="caution">
    <text evidence="1">The sequence shown here is derived from an EMBL/GenBank/DDBJ whole genome shotgun (WGS) entry which is preliminary data.</text>
</comment>
<proteinExistence type="predicted"/>
<dbReference type="OrthoDB" id="3078260at2"/>
<evidence type="ECO:0000313" key="1">
    <source>
        <dbReference type="EMBL" id="TMO67824.1"/>
    </source>
</evidence>